<comment type="caution">
    <text evidence="1">The sequence shown here is derived from an EMBL/GenBank/DDBJ whole genome shotgun (WGS) entry which is preliminary data.</text>
</comment>
<organism evidence="1 2">
    <name type="scientific">Apiospora rasikravindrae</name>
    <dbReference type="NCBI Taxonomy" id="990691"/>
    <lineage>
        <taxon>Eukaryota</taxon>
        <taxon>Fungi</taxon>
        <taxon>Dikarya</taxon>
        <taxon>Ascomycota</taxon>
        <taxon>Pezizomycotina</taxon>
        <taxon>Sordariomycetes</taxon>
        <taxon>Xylariomycetidae</taxon>
        <taxon>Amphisphaeriales</taxon>
        <taxon>Apiosporaceae</taxon>
        <taxon>Apiospora</taxon>
    </lineage>
</organism>
<dbReference type="EMBL" id="JAQQWK010000001">
    <property type="protein sequence ID" value="KAK8055757.1"/>
    <property type="molecule type" value="Genomic_DNA"/>
</dbReference>
<dbReference type="Proteomes" id="UP001444661">
    <property type="component" value="Unassembled WGS sequence"/>
</dbReference>
<protein>
    <submittedName>
        <fullName evidence="1">Uncharacterized protein</fullName>
    </submittedName>
</protein>
<evidence type="ECO:0000313" key="2">
    <source>
        <dbReference type="Proteomes" id="UP001444661"/>
    </source>
</evidence>
<accession>A0ABR1UA62</accession>
<evidence type="ECO:0000313" key="1">
    <source>
        <dbReference type="EMBL" id="KAK8055757.1"/>
    </source>
</evidence>
<dbReference type="PANTHER" id="PTHR42085">
    <property type="entry name" value="F-BOX DOMAIN-CONTAINING PROTEIN"/>
    <property type="match status" value="1"/>
</dbReference>
<name>A0ABR1UA62_9PEZI</name>
<reference evidence="1 2" key="1">
    <citation type="submission" date="2023-01" db="EMBL/GenBank/DDBJ databases">
        <title>Analysis of 21 Apiospora genomes using comparative genomics revels a genus with tremendous synthesis potential of carbohydrate active enzymes and secondary metabolites.</title>
        <authorList>
            <person name="Sorensen T."/>
        </authorList>
    </citation>
    <scope>NUCLEOTIDE SEQUENCE [LARGE SCALE GENOMIC DNA]</scope>
    <source>
        <strain evidence="1 2">CBS 33761</strain>
    </source>
</reference>
<sequence>MDVAKKPLGWFDMPGEIRNMIYQDLFTRPDPFEVVGTGLIGSRLLLRARGGKGLSVSLLRTNKRLYAEAAGILYGGNTFSFLCPIEQLGSFFETINKANARLMTRVIFPAEHAASYFTSDRIGPDHPIFILVKHCQGLRELVFDTILVCQPWHKDKWPNRNRKTPRGFPVLFRHLEQIPTLERTVVRMSHMDYRIYQNMFYRRFIRGQVVRGPIPQLGAGMAKLLGTMDRRAEDMEKMHWVWEKY</sequence>
<gene>
    <name evidence="1" type="ORF">PG993_000984</name>
</gene>
<dbReference type="PANTHER" id="PTHR42085:SF2">
    <property type="entry name" value="F-BOX DOMAIN-CONTAINING PROTEIN"/>
    <property type="match status" value="1"/>
</dbReference>
<keyword evidence="2" id="KW-1185">Reference proteome</keyword>
<proteinExistence type="predicted"/>
<dbReference type="InterPro" id="IPR038883">
    <property type="entry name" value="AN11006-like"/>
</dbReference>